<name>A0ACC3MTE7_9PEZI</name>
<organism evidence="1 2">
    <name type="scientific">Vermiconidia calcicola</name>
    <dbReference type="NCBI Taxonomy" id="1690605"/>
    <lineage>
        <taxon>Eukaryota</taxon>
        <taxon>Fungi</taxon>
        <taxon>Dikarya</taxon>
        <taxon>Ascomycota</taxon>
        <taxon>Pezizomycotina</taxon>
        <taxon>Dothideomycetes</taxon>
        <taxon>Dothideomycetidae</taxon>
        <taxon>Mycosphaerellales</taxon>
        <taxon>Extremaceae</taxon>
        <taxon>Vermiconidia</taxon>
    </lineage>
</organism>
<evidence type="ECO:0000313" key="2">
    <source>
        <dbReference type="Proteomes" id="UP001281147"/>
    </source>
</evidence>
<accession>A0ACC3MTE7</accession>
<proteinExistence type="predicted"/>
<keyword evidence="2" id="KW-1185">Reference proteome</keyword>
<comment type="caution">
    <text evidence="1">The sequence shown here is derived from an EMBL/GenBank/DDBJ whole genome shotgun (WGS) entry which is preliminary data.</text>
</comment>
<gene>
    <name evidence="1" type="ORF">LTR37_015028</name>
</gene>
<dbReference type="Proteomes" id="UP001281147">
    <property type="component" value="Unassembled WGS sequence"/>
</dbReference>
<reference evidence="1" key="1">
    <citation type="submission" date="2023-07" db="EMBL/GenBank/DDBJ databases">
        <title>Black Yeasts Isolated from many extreme environments.</title>
        <authorList>
            <person name="Coleine C."/>
            <person name="Stajich J.E."/>
            <person name="Selbmann L."/>
        </authorList>
    </citation>
    <scope>NUCLEOTIDE SEQUENCE</scope>
    <source>
        <strain evidence="1">CCFEE 5714</strain>
    </source>
</reference>
<dbReference type="EMBL" id="JAUTXU010000164">
    <property type="protein sequence ID" value="KAK3702196.1"/>
    <property type="molecule type" value="Genomic_DNA"/>
</dbReference>
<protein>
    <submittedName>
        <fullName evidence="1">Uncharacterized protein</fullName>
    </submittedName>
</protein>
<evidence type="ECO:0000313" key="1">
    <source>
        <dbReference type="EMBL" id="KAK3702196.1"/>
    </source>
</evidence>
<sequence length="218" mass="23442">MNLRSISRRPTYNEMMSEDTPAQRFSGGPNAAQMAPAAAYNNGHPGYSSPSPAPLQQQYQTYVQQNIALGQQTAQCSVQYLATSSDPRMSISNVSGQTFATSNPMSGINMPGMQQQAFQSAPNMLQQDPFHAPSSQQVHTGAISHAATPQPQSQGYNLPGQQQQQIGSPPPPGYQRQQLSHFEQAAHPSQYQQTHAGMSSPSPAPTHAQPQKVQNVAA</sequence>